<protein>
    <submittedName>
        <fullName evidence="2">Uncharacterized protein</fullName>
    </submittedName>
</protein>
<name>A0AAD6XI37_9AGAR</name>
<feature type="compositionally biased region" description="Basic residues" evidence="1">
    <location>
        <begin position="88"/>
        <end position="97"/>
    </location>
</feature>
<organism evidence="2 3">
    <name type="scientific">Mycena belliarum</name>
    <dbReference type="NCBI Taxonomy" id="1033014"/>
    <lineage>
        <taxon>Eukaryota</taxon>
        <taxon>Fungi</taxon>
        <taxon>Dikarya</taxon>
        <taxon>Basidiomycota</taxon>
        <taxon>Agaricomycotina</taxon>
        <taxon>Agaricomycetes</taxon>
        <taxon>Agaricomycetidae</taxon>
        <taxon>Agaricales</taxon>
        <taxon>Marasmiineae</taxon>
        <taxon>Mycenaceae</taxon>
        <taxon>Mycena</taxon>
    </lineage>
</organism>
<sequence>MIVAASNDKSVSLSMWPWDERNQSYNIIGTLPPKMITNTMSENLTASAESLETPPAADAAQKRRSLHAQAQANYRIRNTETERAKAKDRMRRLREKRKVSTTETERNERGQTYEEFMECECREFRATDEFQEWREYCNTVKVVRVTPHPSIPSAQDLAEMECFRRKHPYPCVGDLPPFDDDYVEFLYHHTVGRYPEWKEELADFRDFVAEHTEEELDKLQRASNQAQRTKLVIRARGGF</sequence>
<keyword evidence="3" id="KW-1185">Reference proteome</keyword>
<evidence type="ECO:0000313" key="2">
    <source>
        <dbReference type="EMBL" id="KAJ7070276.1"/>
    </source>
</evidence>
<dbReference type="AlphaFoldDB" id="A0AAD6XI37"/>
<gene>
    <name evidence="2" type="ORF">B0H15DRAFT_957786</name>
</gene>
<evidence type="ECO:0000313" key="3">
    <source>
        <dbReference type="Proteomes" id="UP001222325"/>
    </source>
</evidence>
<feature type="region of interest" description="Disordered" evidence="1">
    <location>
        <begin position="81"/>
        <end position="109"/>
    </location>
</feature>
<evidence type="ECO:0000256" key="1">
    <source>
        <dbReference type="SAM" id="MobiDB-lite"/>
    </source>
</evidence>
<comment type="caution">
    <text evidence="2">The sequence shown here is derived from an EMBL/GenBank/DDBJ whole genome shotgun (WGS) entry which is preliminary data.</text>
</comment>
<dbReference type="EMBL" id="JARJCN010000133">
    <property type="protein sequence ID" value="KAJ7070276.1"/>
    <property type="molecule type" value="Genomic_DNA"/>
</dbReference>
<accession>A0AAD6XI37</accession>
<dbReference type="Proteomes" id="UP001222325">
    <property type="component" value="Unassembled WGS sequence"/>
</dbReference>
<feature type="compositionally biased region" description="Basic and acidic residues" evidence="1">
    <location>
        <begin position="98"/>
        <end position="109"/>
    </location>
</feature>
<proteinExistence type="predicted"/>
<reference evidence="2" key="1">
    <citation type="submission" date="2023-03" db="EMBL/GenBank/DDBJ databases">
        <title>Massive genome expansion in bonnet fungi (Mycena s.s.) driven by repeated elements and novel gene families across ecological guilds.</title>
        <authorList>
            <consortium name="Lawrence Berkeley National Laboratory"/>
            <person name="Harder C.B."/>
            <person name="Miyauchi S."/>
            <person name="Viragh M."/>
            <person name="Kuo A."/>
            <person name="Thoen E."/>
            <person name="Andreopoulos B."/>
            <person name="Lu D."/>
            <person name="Skrede I."/>
            <person name="Drula E."/>
            <person name="Henrissat B."/>
            <person name="Morin E."/>
            <person name="Kohler A."/>
            <person name="Barry K."/>
            <person name="LaButti K."/>
            <person name="Morin E."/>
            <person name="Salamov A."/>
            <person name="Lipzen A."/>
            <person name="Mereny Z."/>
            <person name="Hegedus B."/>
            <person name="Baldrian P."/>
            <person name="Stursova M."/>
            <person name="Weitz H."/>
            <person name="Taylor A."/>
            <person name="Grigoriev I.V."/>
            <person name="Nagy L.G."/>
            <person name="Martin F."/>
            <person name="Kauserud H."/>
        </authorList>
    </citation>
    <scope>NUCLEOTIDE SEQUENCE</scope>
    <source>
        <strain evidence="2">CBHHK173m</strain>
    </source>
</reference>